<sequence length="214" mass="25278">MFRDLLIPEELWEKVLQKSLKKEKGESTQISRNLIQKLVLKKLRKKRSVKKYRKYGVTRQDLQEIIEMAQLLGLEFFGGPSDFEIIQNHPEWCNNCGKCCRESTPIFIHRDELNPLLLFNPDLKNEIIANPAYPEHYKFKEDLPCKFHDIEDKKCSIYDSRPQVCQSYPLILVEVENKPHYIPHLQPDCNYIISLVLEKSMILFDESLKKLNSN</sequence>
<dbReference type="KEGG" id="meme:HYG87_07310"/>
<dbReference type="Proteomes" id="UP000681041">
    <property type="component" value="Chromosome"/>
</dbReference>
<gene>
    <name evidence="1" type="ORF">HYG87_07310</name>
</gene>
<dbReference type="OrthoDB" id="36424at2157"/>
<dbReference type="PANTHER" id="PTHR35866">
    <property type="entry name" value="PUTATIVE-RELATED"/>
    <property type="match status" value="1"/>
</dbReference>
<evidence type="ECO:0000313" key="1">
    <source>
        <dbReference type="EMBL" id="QUH23580.1"/>
    </source>
</evidence>
<dbReference type="InterPro" id="IPR005358">
    <property type="entry name" value="Puta_zinc/iron-chelating_dom"/>
</dbReference>
<protein>
    <submittedName>
        <fullName evidence="1">YkgJ family cysteine cluster protein</fullName>
    </submittedName>
</protein>
<reference evidence="1" key="1">
    <citation type="submission" date="2020-07" db="EMBL/GenBank/DDBJ databases">
        <title>Methanobacterium. sp. MethCan genome.</title>
        <authorList>
            <person name="Postec A."/>
            <person name="Quemeneur M."/>
        </authorList>
    </citation>
    <scope>NUCLEOTIDE SEQUENCE</scope>
    <source>
        <strain evidence="1">MethCAN</strain>
    </source>
</reference>
<organism evidence="1 2">
    <name type="scientific">Methanobacterium alkalithermotolerans</name>
    <dbReference type="NCBI Taxonomy" id="2731220"/>
    <lineage>
        <taxon>Archaea</taxon>
        <taxon>Methanobacteriati</taxon>
        <taxon>Methanobacteriota</taxon>
        <taxon>Methanomada group</taxon>
        <taxon>Methanobacteria</taxon>
        <taxon>Methanobacteriales</taxon>
        <taxon>Methanobacteriaceae</taxon>
        <taxon>Methanobacterium</taxon>
    </lineage>
</organism>
<dbReference type="Pfam" id="PF03692">
    <property type="entry name" value="CxxCxxCC"/>
    <property type="match status" value="1"/>
</dbReference>
<evidence type="ECO:0000313" key="2">
    <source>
        <dbReference type="Proteomes" id="UP000681041"/>
    </source>
</evidence>
<dbReference type="GeneID" id="64820561"/>
<dbReference type="EMBL" id="CP058560">
    <property type="protein sequence ID" value="QUH23580.1"/>
    <property type="molecule type" value="Genomic_DNA"/>
</dbReference>
<keyword evidence="2" id="KW-1185">Reference proteome</keyword>
<dbReference type="RefSeq" id="WP_211532536.1">
    <property type="nucleotide sequence ID" value="NZ_CP058560.1"/>
</dbReference>
<dbReference type="PANTHER" id="PTHR35866:SF1">
    <property type="entry name" value="YKGJ FAMILY CYSTEINE CLUSTER PROTEIN"/>
    <property type="match status" value="1"/>
</dbReference>
<dbReference type="AlphaFoldDB" id="A0A8T8K9Q2"/>
<accession>A0A8T8K9Q2</accession>
<name>A0A8T8K9Q2_9EURY</name>
<proteinExistence type="predicted"/>